<dbReference type="InterPro" id="IPR041622">
    <property type="entry name" value="SLATT_fungi"/>
</dbReference>
<feature type="domain" description="SMODS and SLOG-associating 2TM effector" evidence="2">
    <location>
        <begin position="279"/>
        <end position="399"/>
    </location>
</feature>
<evidence type="ECO:0000256" key="1">
    <source>
        <dbReference type="SAM" id="MobiDB-lite"/>
    </source>
</evidence>
<dbReference type="Pfam" id="PF18142">
    <property type="entry name" value="SLATT_fungal"/>
    <property type="match status" value="1"/>
</dbReference>
<dbReference type="OrthoDB" id="3245801at2759"/>
<proteinExistence type="predicted"/>
<protein>
    <recommendedName>
        <fullName evidence="2">SMODS and SLOG-associating 2TM effector domain-containing protein</fullName>
    </recommendedName>
</protein>
<keyword evidence="4" id="KW-1185">Reference proteome</keyword>
<dbReference type="Proteomes" id="UP000186601">
    <property type="component" value="Unassembled WGS sequence"/>
</dbReference>
<sequence>MDHRSSNNSSPRPAPAVGAHSDATSTDGHPVNINVLPGTPPIASDPYAPASSHRALPPQPSTSMSRPSSGTTSHGPPRSINMEPARRFTRSPSPIGEQDYAPDPSRSLPITPRDERQMNSMYYGPPTPRDERQMGSMSHAPTTPRDERPMSISIHGAGPNPRDERPVMPQGSVSYGASTVPARSVPIPRPMRAVSSHSGRPQTRDSRVASTSMNAGMSVHAGMGVAGMLADGNMSRSGLDYIVPTLPMNPTRASTATTDGLITKENNVKARLTPTLESAEAELAKYELRAKVQGWALNFAIGAQVVLGALTTGVAAATSGKQTSIATSVLGGMSTLAASYLAKSRGSGEPETSLAKCKELQSFVRDCKACILDRGHLVGDNMDDIVHGFRTRFEQILGNNQGGVEEAVKEKV</sequence>
<organism evidence="3 4">
    <name type="scientific">Hermanssonia centrifuga</name>
    <dbReference type="NCBI Taxonomy" id="98765"/>
    <lineage>
        <taxon>Eukaryota</taxon>
        <taxon>Fungi</taxon>
        <taxon>Dikarya</taxon>
        <taxon>Basidiomycota</taxon>
        <taxon>Agaricomycotina</taxon>
        <taxon>Agaricomycetes</taxon>
        <taxon>Polyporales</taxon>
        <taxon>Meruliaceae</taxon>
        <taxon>Hermanssonia</taxon>
    </lineage>
</organism>
<dbReference type="NCBIfam" id="NF033635">
    <property type="entry name" value="SLATT_fungal"/>
    <property type="match status" value="1"/>
</dbReference>
<evidence type="ECO:0000259" key="2">
    <source>
        <dbReference type="Pfam" id="PF18142"/>
    </source>
</evidence>
<dbReference type="EMBL" id="MLYV02000851">
    <property type="protein sequence ID" value="PSR76268.1"/>
    <property type="molecule type" value="Genomic_DNA"/>
</dbReference>
<gene>
    <name evidence="3" type="ORF">PHLCEN_2v8562</name>
</gene>
<feature type="compositionally biased region" description="Low complexity" evidence="1">
    <location>
        <begin position="1"/>
        <end position="11"/>
    </location>
</feature>
<accession>A0A2R6NTC8</accession>
<dbReference type="AlphaFoldDB" id="A0A2R6NTC8"/>
<reference evidence="3 4" key="1">
    <citation type="submission" date="2018-02" db="EMBL/GenBank/DDBJ databases">
        <title>Genome sequence of the basidiomycete white-rot fungus Phlebia centrifuga.</title>
        <authorList>
            <person name="Granchi Z."/>
            <person name="Peng M."/>
            <person name="de Vries R.P."/>
            <person name="Hilden K."/>
            <person name="Makela M.R."/>
            <person name="Grigoriev I."/>
            <person name="Riley R."/>
        </authorList>
    </citation>
    <scope>NUCLEOTIDE SEQUENCE [LARGE SCALE GENOMIC DNA]</scope>
    <source>
        <strain evidence="3 4">FBCC195</strain>
    </source>
</reference>
<comment type="caution">
    <text evidence="3">The sequence shown here is derived from an EMBL/GenBank/DDBJ whole genome shotgun (WGS) entry which is preliminary data.</text>
</comment>
<evidence type="ECO:0000313" key="4">
    <source>
        <dbReference type="Proteomes" id="UP000186601"/>
    </source>
</evidence>
<feature type="region of interest" description="Disordered" evidence="1">
    <location>
        <begin position="1"/>
        <end position="206"/>
    </location>
</feature>
<dbReference type="STRING" id="98765.A0A2R6NTC8"/>
<feature type="compositionally biased region" description="Polar residues" evidence="1">
    <location>
        <begin position="61"/>
        <end position="74"/>
    </location>
</feature>
<evidence type="ECO:0000313" key="3">
    <source>
        <dbReference type="EMBL" id="PSR76268.1"/>
    </source>
</evidence>
<name>A0A2R6NTC8_9APHY</name>